<feature type="transmembrane region" description="Helical" evidence="2">
    <location>
        <begin position="231"/>
        <end position="250"/>
    </location>
</feature>
<evidence type="ECO:0000313" key="5">
    <source>
        <dbReference type="Proteomes" id="UP000645517"/>
    </source>
</evidence>
<protein>
    <recommendedName>
        <fullName evidence="3">Potassium channel domain-containing protein</fullName>
    </recommendedName>
</protein>
<feature type="transmembrane region" description="Helical" evidence="2">
    <location>
        <begin position="100"/>
        <end position="121"/>
    </location>
</feature>
<reference evidence="5" key="1">
    <citation type="journal article" date="2019" name="Int. J. Syst. Evol. Microbiol.">
        <title>The Global Catalogue of Microorganisms (GCM) 10K type strain sequencing project: providing services to taxonomists for standard genome sequencing and annotation.</title>
        <authorList>
            <consortium name="The Broad Institute Genomics Platform"/>
            <consortium name="The Broad Institute Genome Sequencing Center for Infectious Disease"/>
            <person name="Wu L."/>
            <person name="Ma J."/>
        </authorList>
    </citation>
    <scope>NUCLEOTIDE SEQUENCE [LARGE SCALE GENOMIC DNA]</scope>
    <source>
        <strain evidence="5">JCM 16918</strain>
    </source>
</reference>
<feature type="transmembrane region" description="Helical" evidence="2">
    <location>
        <begin position="196"/>
        <end position="219"/>
    </location>
</feature>
<proteinExistence type="predicted"/>
<gene>
    <name evidence="4" type="ORF">GCM10010842_02660</name>
</gene>
<evidence type="ECO:0000259" key="3">
    <source>
        <dbReference type="Pfam" id="PF07885"/>
    </source>
</evidence>
<name>A0ABQ2IWK1_9DEIO</name>
<organism evidence="4 5">
    <name type="scientific">Deinococcus daejeonensis</name>
    <dbReference type="NCBI Taxonomy" id="1007098"/>
    <lineage>
        <taxon>Bacteria</taxon>
        <taxon>Thermotogati</taxon>
        <taxon>Deinococcota</taxon>
        <taxon>Deinococci</taxon>
        <taxon>Deinococcales</taxon>
        <taxon>Deinococcaceae</taxon>
        <taxon>Deinococcus</taxon>
    </lineage>
</organism>
<dbReference type="EMBL" id="BMOR01000001">
    <property type="protein sequence ID" value="GGN28699.1"/>
    <property type="molecule type" value="Genomic_DNA"/>
</dbReference>
<feature type="domain" description="Potassium channel" evidence="3">
    <location>
        <begin position="178"/>
        <end position="247"/>
    </location>
</feature>
<dbReference type="SUPFAM" id="SSF81324">
    <property type="entry name" value="Voltage-gated potassium channels"/>
    <property type="match status" value="1"/>
</dbReference>
<dbReference type="Pfam" id="PF07885">
    <property type="entry name" value="Ion_trans_2"/>
    <property type="match status" value="1"/>
</dbReference>
<evidence type="ECO:0000256" key="2">
    <source>
        <dbReference type="SAM" id="Phobius"/>
    </source>
</evidence>
<feature type="compositionally biased region" description="Basic and acidic residues" evidence="1">
    <location>
        <begin position="9"/>
        <end position="24"/>
    </location>
</feature>
<evidence type="ECO:0000313" key="4">
    <source>
        <dbReference type="EMBL" id="GGN28699.1"/>
    </source>
</evidence>
<keyword evidence="2" id="KW-0472">Membrane</keyword>
<dbReference type="Proteomes" id="UP000645517">
    <property type="component" value="Unassembled WGS sequence"/>
</dbReference>
<keyword evidence="5" id="KW-1185">Reference proteome</keyword>
<sequence length="437" mass="47809">MTLAGQGQRENDGKHGRGDRHTDLTRQQSVIMGVPRTDADPGSLAGARRRAFPGHRGRWDVTELNSGSLYQPGNREGSSTFTASPGAARPVRMPLMLRSLLWLPGALMVVAVLLDLIVTCIQTGEGRLSRAIHRPLYGLLRRAAQHSGRRTLLSWATPLIITGTLTAWTLLTWLGWTLIFWAQPGALIGAESGQPATFIACFYFVGYTISTLGLGEIIAPQAFWRVLTDVAAINGFFLLTFAITFVVPVAQARSERRELALLLHRAGPGAQALIVNAVQDHDSGLSSLTGDLQPLLNRLDAAHLNSPYLHRFHDHDRQDALDLHLPALGEALLIIQGALAGECPRGLKRALASVDSLSRTFERTQARHPLLRDAEVPPAPDLTPLREAGLSLQSPEVFREYLRSHAALRARLHAMARAGAWRWDQVATPEADERTTD</sequence>
<keyword evidence="2" id="KW-0812">Transmembrane</keyword>
<evidence type="ECO:0000256" key="1">
    <source>
        <dbReference type="SAM" id="MobiDB-lite"/>
    </source>
</evidence>
<feature type="transmembrane region" description="Helical" evidence="2">
    <location>
        <begin position="152"/>
        <end position="176"/>
    </location>
</feature>
<keyword evidence="2" id="KW-1133">Transmembrane helix</keyword>
<dbReference type="InterPro" id="IPR013099">
    <property type="entry name" value="K_chnl_dom"/>
</dbReference>
<accession>A0ABQ2IWK1</accession>
<comment type="caution">
    <text evidence="4">The sequence shown here is derived from an EMBL/GenBank/DDBJ whole genome shotgun (WGS) entry which is preliminary data.</text>
</comment>
<feature type="region of interest" description="Disordered" evidence="1">
    <location>
        <begin position="1"/>
        <end position="29"/>
    </location>
</feature>
<dbReference type="Gene3D" id="1.10.287.70">
    <property type="match status" value="1"/>
</dbReference>